<comment type="subcellular location">
    <subcellularLocation>
        <location evidence="9">Cytoplasm</location>
    </subcellularLocation>
</comment>
<dbReference type="GO" id="GO:0000400">
    <property type="term" value="F:four-way junction DNA binding"/>
    <property type="evidence" value="ECO:0007669"/>
    <property type="project" value="UniProtKB-UniRule"/>
</dbReference>
<dbReference type="InterPro" id="IPR027417">
    <property type="entry name" value="P-loop_NTPase"/>
</dbReference>
<dbReference type="InterPro" id="IPR008824">
    <property type="entry name" value="RuvB-like_N"/>
</dbReference>
<feature type="binding site" evidence="9">
    <location>
        <position position="173"/>
    </location>
    <ligand>
        <name>ATP</name>
        <dbReference type="ChEBI" id="CHEBI:30616"/>
    </ligand>
</feature>
<feature type="binding site" evidence="9">
    <location>
        <position position="67"/>
    </location>
    <ligand>
        <name>ATP</name>
        <dbReference type="ChEBI" id="CHEBI:30616"/>
    </ligand>
</feature>
<comment type="caution">
    <text evidence="9">Lacks conserved residue(s) required for the propagation of feature annotation.</text>
</comment>
<keyword evidence="7 9" id="KW-0233">DNA recombination</keyword>
<dbReference type="Pfam" id="PF05491">
    <property type="entry name" value="WHD_RuvB"/>
    <property type="match status" value="1"/>
</dbReference>
<feature type="binding site" evidence="9">
    <location>
        <begin position="130"/>
        <end position="132"/>
    </location>
    <ligand>
        <name>ATP</name>
        <dbReference type="ChEBI" id="CHEBI:30616"/>
    </ligand>
</feature>
<evidence type="ECO:0000256" key="1">
    <source>
        <dbReference type="ARBA" id="ARBA00022490"/>
    </source>
</evidence>
<feature type="binding site" evidence="9">
    <location>
        <position position="317"/>
    </location>
    <ligand>
        <name>DNA</name>
        <dbReference type="ChEBI" id="CHEBI:16991"/>
    </ligand>
</feature>
<dbReference type="Gene3D" id="1.10.8.60">
    <property type="match status" value="1"/>
</dbReference>
<comment type="function">
    <text evidence="9">The RuvA-RuvB-RuvC complex processes Holliday junction (HJ) DNA during genetic recombination and DNA repair, while the RuvA-RuvB complex plays an important role in the rescue of blocked DNA replication forks via replication fork reversal (RFR). RuvA specifically binds to HJ cruciform DNA, conferring on it an open structure. The RuvB hexamer acts as an ATP-dependent pump, pulling dsDNA into and through the RuvAB complex. RuvB forms 2 homohexamers on either side of HJ DNA bound by 1 or 2 RuvA tetramers; 4 subunits per hexamer contact DNA at a time. Coordinated motions by a converter formed by DNA-disengaged RuvB subunits stimulates ATP hydrolysis and nucleotide exchange. Immobilization of the converter enables RuvB to convert the ATP-contained energy into a lever motion, pulling 2 nucleotides of DNA out of the RuvA tetramer per ATP hydrolyzed, thus driving DNA branch migration. The RuvB motors rotate together with the DNA substrate, which together with the progressing nucleotide cycle form the mechanistic basis for DNA recombination by continuous HJ branch migration. Branch migration allows RuvC to scan DNA until it finds its consensus sequence, where it cleaves and resolves cruciform DNA.</text>
</comment>
<evidence type="ECO:0000256" key="6">
    <source>
        <dbReference type="ARBA" id="ARBA00023125"/>
    </source>
</evidence>
<evidence type="ECO:0000256" key="2">
    <source>
        <dbReference type="ARBA" id="ARBA00022741"/>
    </source>
</evidence>
<dbReference type="PANTHER" id="PTHR42848:SF1">
    <property type="entry name" value="HOLLIDAY JUNCTION BRANCH MIGRATION COMPLEX SUBUNIT RUVB"/>
    <property type="match status" value="1"/>
</dbReference>
<feature type="domain" description="AAA+ ATPase" evidence="10">
    <location>
        <begin position="53"/>
        <end position="184"/>
    </location>
</feature>
<dbReference type="EMBL" id="MFNF01000045">
    <property type="protein sequence ID" value="OGH00535.1"/>
    <property type="molecule type" value="Genomic_DNA"/>
</dbReference>
<name>A0A1F6GQV1_9PROT</name>
<comment type="subunit">
    <text evidence="9">Homohexamer. Forms an RuvA(8)-RuvB(12)-Holliday junction (HJ) complex. HJ DNA is sandwiched between 2 RuvA tetramers; dsDNA enters through RuvA and exits via RuvB. An RuvB hexamer assembles on each DNA strand where it exits the tetramer. Each RuvB hexamer is contacted by two RuvA subunits (via domain III) on 2 adjacent RuvB subunits; this complex drives branch migration. In the full resolvosome a probable DNA-RuvA(4)-RuvB(12)-RuvC(2) complex forms which resolves the HJ.</text>
</comment>
<reference evidence="11 12" key="1">
    <citation type="journal article" date="2016" name="Nat. Commun.">
        <title>Thousands of microbial genomes shed light on interconnected biogeochemical processes in an aquifer system.</title>
        <authorList>
            <person name="Anantharaman K."/>
            <person name="Brown C.T."/>
            <person name="Hug L.A."/>
            <person name="Sharon I."/>
            <person name="Castelle C.J."/>
            <person name="Probst A.J."/>
            <person name="Thomas B.C."/>
            <person name="Singh A."/>
            <person name="Wilkins M.J."/>
            <person name="Karaoz U."/>
            <person name="Brodie E.L."/>
            <person name="Williams K.H."/>
            <person name="Hubbard S.S."/>
            <person name="Banfield J.F."/>
        </authorList>
    </citation>
    <scope>NUCLEOTIDE SEQUENCE [LARGE SCALE GENOMIC DNA]</scope>
</reference>
<proteinExistence type="inferred from homology"/>
<feature type="binding site" evidence="9">
    <location>
        <position position="68"/>
    </location>
    <ligand>
        <name>ATP</name>
        <dbReference type="ChEBI" id="CHEBI:30616"/>
    </ligand>
</feature>
<keyword evidence="5 9" id="KW-0067">ATP-binding</keyword>
<evidence type="ECO:0000256" key="9">
    <source>
        <dbReference type="HAMAP-Rule" id="MF_00016"/>
    </source>
</evidence>
<gene>
    <name evidence="9" type="primary">ruvB</name>
    <name evidence="11" type="ORF">A2557_10395</name>
</gene>
<feature type="binding site" evidence="9">
    <location>
        <position position="23"/>
    </location>
    <ligand>
        <name>ATP</name>
        <dbReference type="ChEBI" id="CHEBI:30616"/>
    </ligand>
</feature>
<comment type="similarity">
    <text evidence="9">Belongs to the RuvB family.</text>
</comment>
<dbReference type="InterPro" id="IPR036388">
    <property type="entry name" value="WH-like_DNA-bd_sf"/>
</dbReference>
<dbReference type="GO" id="GO:0016887">
    <property type="term" value="F:ATP hydrolysis activity"/>
    <property type="evidence" value="ECO:0007669"/>
    <property type="project" value="RHEA"/>
</dbReference>
<dbReference type="GO" id="GO:0005737">
    <property type="term" value="C:cytoplasm"/>
    <property type="evidence" value="ECO:0007669"/>
    <property type="project" value="UniProtKB-SubCell"/>
</dbReference>
<dbReference type="InterPro" id="IPR041445">
    <property type="entry name" value="AAA_lid_4"/>
</dbReference>
<dbReference type="GO" id="GO:0048476">
    <property type="term" value="C:Holliday junction resolvase complex"/>
    <property type="evidence" value="ECO:0007669"/>
    <property type="project" value="UniProtKB-UniRule"/>
</dbReference>
<evidence type="ECO:0000259" key="10">
    <source>
        <dbReference type="SMART" id="SM00382"/>
    </source>
</evidence>
<evidence type="ECO:0000256" key="8">
    <source>
        <dbReference type="ARBA" id="ARBA00023204"/>
    </source>
</evidence>
<dbReference type="InterPro" id="IPR008823">
    <property type="entry name" value="RuvB_wg_C"/>
</dbReference>
<feature type="binding site" evidence="9">
    <location>
        <position position="312"/>
    </location>
    <ligand>
        <name>DNA</name>
        <dbReference type="ChEBI" id="CHEBI:16991"/>
    </ligand>
</feature>
<dbReference type="GO" id="GO:0006281">
    <property type="term" value="P:DNA repair"/>
    <property type="evidence" value="ECO:0007669"/>
    <property type="project" value="UniProtKB-UniRule"/>
</dbReference>
<evidence type="ECO:0000256" key="5">
    <source>
        <dbReference type="ARBA" id="ARBA00022840"/>
    </source>
</evidence>
<organism evidence="11 12">
    <name type="scientific">Candidatus Lambdaproteobacteria bacterium RIFOXYD2_FULL_56_26</name>
    <dbReference type="NCBI Taxonomy" id="1817773"/>
    <lineage>
        <taxon>Bacteria</taxon>
        <taxon>Pseudomonadati</taxon>
        <taxon>Pseudomonadota</taxon>
        <taxon>Candidatus Lambdaproteobacteria</taxon>
    </lineage>
</organism>
<dbReference type="SMART" id="SM00382">
    <property type="entry name" value="AAA"/>
    <property type="match status" value="1"/>
</dbReference>
<dbReference type="CDD" id="cd00009">
    <property type="entry name" value="AAA"/>
    <property type="match status" value="1"/>
</dbReference>
<comment type="domain">
    <text evidence="9">Has 3 domains, the large (RuvB-L) and small ATPase (RuvB-S) domains and the C-terminal head (RuvB-H) domain. The head domain binds DNA, while the ATPase domains jointly bind ATP, ADP or are empty depending on the state of the subunit in the translocation cycle. During a single DNA translocation step the structure of each domain remains the same, but their relative positions change.</text>
</comment>
<keyword evidence="8 9" id="KW-0234">DNA repair</keyword>
<dbReference type="Pfam" id="PF05496">
    <property type="entry name" value="RuvB_N"/>
    <property type="match status" value="1"/>
</dbReference>
<evidence type="ECO:0000256" key="3">
    <source>
        <dbReference type="ARBA" id="ARBA00022763"/>
    </source>
</evidence>
<dbReference type="Proteomes" id="UP000177583">
    <property type="component" value="Unassembled WGS sequence"/>
</dbReference>
<dbReference type="GO" id="GO:0009378">
    <property type="term" value="F:four-way junction helicase activity"/>
    <property type="evidence" value="ECO:0007669"/>
    <property type="project" value="InterPro"/>
</dbReference>
<dbReference type="Pfam" id="PF17864">
    <property type="entry name" value="AAA_lid_4"/>
    <property type="match status" value="1"/>
</dbReference>
<dbReference type="SUPFAM" id="SSF46785">
    <property type="entry name" value="Winged helix' DNA-binding domain"/>
    <property type="match status" value="1"/>
</dbReference>
<evidence type="ECO:0000313" key="12">
    <source>
        <dbReference type="Proteomes" id="UP000177583"/>
    </source>
</evidence>
<keyword evidence="6 9" id="KW-0238">DNA-binding</keyword>
<feature type="binding site" evidence="9">
    <location>
        <position position="183"/>
    </location>
    <ligand>
        <name>ATP</name>
        <dbReference type="ChEBI" id="CHEBI:30616"/>
    </ligand>
</feature>
<feature type="region of interest" description="Small ATPAse domain (RuvB-S)" evidence="9">
    <location>
        <begin position="184"/>
        <end position="254"/>
    </location>
</feature>
<evidence type="ECO:0000256" key="7">
    <source>
        <dbReference type="ARBA" id="ARBA00023172"/>
    </source>
</evidence>
<feature type="region of interest" description="Head domain (RuvB-H)" evidence="9">
    <location>
        <begin position="257"/>
        <end position="339"/>
    </location>
</feature>
<dbReference type="NCBIfam" id="TIGR00635">
    <property type="entry name" value="ruvB"/>
    <property type="match status" value="1"/>
</dbReference>
<dbReference type="InterPro" id="IPR003593">
    <property type="entry name" value="AAA+_ATPase"/>
</dbReference>
<feature type="binding site" evidence="9">
    <location>
        <position position="64"/>
    </location>
    <ligand>
        <name>ATP</name>
        <dbReference type="ChEBI" id="CHEBI:30616"/>
    </ligand>
</feature>
<dbReference type="NCBIfam" id="NF000868">
    <property type="entry name" value="PRK00080.1"/>
    <property type="match status" value="1"/>
</dbReference>
<sequence>MEEQDKITTPTPLEEDQKEVSLRPRYFDEYVGQEEMKENLKVFIASSRRRGHPLDHVLLHGPPGLGKTTMANLIANELGVGLKSTSGPVIERQGDLAAILTSLEAGQVLFVDEIHRMSRVVEEVLYSAMEDFKLDIMIGQGPSARTLKLDLPPFTLIGATTRTGLLSTPLRERFGIPLHFGFYKPEELAKIILRSAGILEVEIYDASALEIGKRSRGTPRIANRLLKRARDFADLKAGGVITETIVNETLRRLGVDEYGMDKLDRKILEQILVGHAGGPVGINTIAASVGEEPDTIEDVVEPYLLQMGFLQRTPRGRMATDKAREALGLKPQGLDQLKF</sequence>
<evidence type="ECO:0000313" key="11">
    <source>
        <dbReference type="EMBL" id="OGH00535.1"/>
    </source>
</evidence>
<accession>A0A1F6GQV1</accession>
<dbReference type="GO" id="GO:0006310">
    <property type="term" value="P:DNA recombination"/>
    <property type="evidence" value="ECO:0007669"/>
    <property type="project" value="UniProtKB-UniRule"/>
</dbReference>
<dbReference type="EC" id="3.6.4.-" evidence="9"/>
<keyword evidence="2 9" id="KW-0547">Nucleotide-binding</keyword>
<keyword evidence="3 9" id="KW-0227">DNA damage</keyword>
<dbReference type="PANTHER" id="PTHR42848">
    <property type="match status" value="1"/>
</dbReference>
<dbReference type="HAMAP" id="MF_00016">
    <property type="entry name" value="DNA_HJ_migration_RuvB"/>
    <property type="match status" value="1"/>
</dbReference>
<keyword evidence="11" id="KW-0347">Helicase</keyword>
<protein>
    <recommendedName>
        <fullName evidence="9">Holliday junction branch migration complex subunit RuvB</fullName>
        <ecNumber evidence="9">3.6.4.-</ecNumber>
    </recommendedName>
</protein>
<comment type="catalytic activity">
    <reaction evidence="9">
        <text>ATP + H2O = ADP + phosphate + H(+)</text>
        <dbReference type="Rhea" id="RHEA:13065"/>
        <dbReference type="ChEBI" id="CHEBI:15377"/>
        <dbReference type="ChEBI" id="CHEBI:15378"/>
        <dbReference type="ChEBI" id="CHEBI:30616"/>
        <dbReference type="ChEBI" id="CHEBI:43474"/>
        <dbReference type="ChEBI" id="CHEBI:456216"/>
    </reaction>
</comment>
<feature type="binding site" evidence="9">
    <location>
        <position position="69"/>
    </location>
    <ligand>
        <name>ATP</name>
        <dbReference type="ChEBI" id="CHEBI:30616"/>
    </ligand>
</feature>
<feature type="binding site" evidence="9">
    <location>
        <position position="68"/>
    </location>
    <ligand>
        <name>Mg(2+)</name>
        <dbReference type="ChEBI" id="CHEBI:18420"/>
    </ligand>
</feature>
<dbReference type="Gene3D" id="1.10.10.10">
    <property type="entry name" value="Winged helix-like DNA-binding domain superfamily/Winged helix DNA-binding domain"/>
    <property type="match status" value="1"/>
</dbReference>
<feature type="binding site" evidence="9">
    <location>
        <position position="22"/>
    </location>
    <ligand>
        <name>ATP</name>
        <dbReference type="ChEBI" id="CHEBI:30616"/>
    </ligand>
</feature>
<dbReference type="InterPro" id="IPR036390">
    <property type="entry name" value="WH_DNA-bd_sf"/>
</dbReference>
<dbReference type="InterPro" id="IPR004605">
    <property type="entry name" value="DNA_helicase_Holl-junc_RuvB"/>
</dbReference>
<keyword evidence="1 9" id="KW-0963">Cytoplasm</keyword>
<comment type="caution">
    <text evidence="11">The sequence shown here is derived from an EMBL/GenBank/DDBJ whole genome shotgun (WGS) entry which is preliminary data.</text>
</comment>
<keyword evidence="4 9" id="KW-0378">Hydrolase</keyword>
<dbReference type="SUPFAM" id="SSF52540">
    <property type="entry name" value="P-loop containing nucleoside triphosphate hydrolases"/>
    <property type="match status" value="1"/>
</dbReference>
<dbReference type="Gene3D" id="3.40.50.300">
    <property type="entry name" value="P-loop containing nucleotide triphosphate hydrolases"/>
    <property type="match status" value="1"/>
</dbReference>
<feature type="binding site" evidence="9">
    <location>
        <position position="220"/>
    </location>
    <ligand>
        <name>ATP</name>
        <dbReference type="ChEBI" id="CHEBI:30616"/>
    </ligand>
</feature>
<dbReference type="GO" id="GO:0005524">
    <property type="term" value="F:ATP binding"/>
    <property type="evidence" value="ECO:0007669"/>
    <property type="project" value="UniProtKB-UniRule"/>
</dbReference>
<dbReference type="AlphaFoldDB" id="A0A1F6GQV1"/>
<evidence type="ECO:0000256" key="4">
    <source>
        <dbReference type="ARBA" id="ARBA00022801"/>
    </source>
</evidence>